<dbReference type="PROSITE" id="PS50109">
    <property type="entry name" value="HIS_KIN"/>
    <property type="match status" value="1"/>
</dbReference>
<feature type="transmembrane region" description="Helical" evidence="16">
    <location>
        <begin position="136"/>
        <end position="156"/>
    </location>
</feature>
<evidence type="ECO:0000256" key="10">
    <source>
        <dbReference type="ARBA" id="ARBA00022777"/>
    </source>
</evidence>
<keyword evidence="9" id="KW-0479">Metal-binding</keyword>
<keyword evidence="16" id="KW-0812">Transmembrane</keyword>
<evidence type="ECO:0000256" key="9">
    <source>
        <dbReference type="ARBA" id="ARBA00022723"/>
    </source>
</evidence>
<keyword evidence="19" id="KW-1185">Reference proteome</keyword>
<evidence type="ECO:0000256" key="15">
    <source>
        <dbReference type="ARBA" id="ARBA00030800"/>
    </source>
</evidence>
<dbReference type="Pfam" id="PF07730">
    <property type="entry name" value="HisKA_3"/>
    <property type="match status" value="1"/>
</dbReference>
<comment type="catalytic activity">
    <reaction evidence="1">
        <text>ATP + protein L-histidine = ADP + protein N-phospho-L-histidine.</text>
        <dbReference type="EC" id="2.7.13.3"/>
    </reaction>
</comment>
<comment type="cofactor">
    <cofactor evidence="2">
        <name>[4Fe-4S] cluster</name>
        <dbReference type="ChEBI" id="CHEBI:49883"/>
    </cofactor>
</comment>
<feature type="domain" description="Histidine kinase" evidence="17">
    <location>
        <begin position="191"/>
        <end position="394"/>
    </location>
</feature>
<comment type="caution">
    <text evidence="18">The sequence shown here is derived from an EMBL/GenBank/DDBJ whole genome shotgun (WGS) entry which is preliminary data.</text>
</comment>
<dbReference type="InterPro" id="IPR036890">
    <property type="entry name" value="HATPase_C_sf"/>
</dbReference>
<evidence type="ECO:0000256" key="5">
    <source>
        <dbReference type="ARBA" id="ARBA00017322"/>
    </source>
</evidence>
<evidence type="ECO:0000256" key="11">
    <source>
        <dbReference type="ARBA" id="ARBA00023004"/>
    </source>
</evidence>
<dbReference type="CDD" id="cd16917">
    <property type="entry name" value="HATPase_UhpB-NarQ-NarX-like"/>
    <property type="match status" value="1"/>
</dbReference>
<evidence type="ECO:0000256" key="4">
    <source>
        <dbReference type="ARBA" id="ARBA00012438"/>
    </source>
</evidence>
<gene>
    <name evidence="18" type="ORF">L1O03_09450</name>
</gene>
<dbReference type="InterPro" id="IPR003594">
    <property type="entry name" value="HATPase_dom"/>
</dbReference>
<dbReference type="PANTHER" id="PTHR24421">
    <property type="entry name" value="NITRATE/NITRITE SENSOR PROTEIN NARX-RELATED"/>
    <property type="match status" value="1"/>
</dbReference>
<keyword evidence="13" id="KW-0411">Iron-sulfur</keyword>
<reference evidence="18" key="1">
    <citation type="submission" date="2022-01" db="EMBL/GenBank/DDBJ databases">
        <title>Corynebacterium sp. nov isolated from isolated from the feces of the greater white-fronted geese (Anser albifrons) at Poyang Lake, PR China.</title>
        <authorList>
            <person name="Liu Q."/>
        </authorList>
    </citation>
    <scope>NUCLEOTIDE SEQUENCE</scope>
    <source>
        <strain evidence="18">JCM 32435</strain>
    </source>
</reference>
<dbReference type="GO" id="GO:0000155">
    <property type="term" value="F:phosphorelay sensor kinase activity"/>
    <property type="evidence" value="ECO:0007669"/>
    <property type="project" value="InterPro"/>
</dbReference>
<dbReference type="GO" id="GO:0005737">
    <property type="term" value="C:cytoplasm"/>
    <property type="evidence" value="ECO:0007669"/>
    <property type="project" value="UniProtKB-SubCell"/>
</dbReference>
<dbReference type="InterPro" id="IPR004358">
    <property type="entry name" value="Sig_transdc_His_kin-like_C"/>
</dbReference>
<dbReference type="AlphaFoldDB" id="A0A9X1QTB7"/>
<proteinExistence type="predicted"/>
<dbReference type="Pfam" id="PF02518">
    <property type="entry name" value="HATPase_c"/>
    <property type="match status" value="1"/>
</dbReference>
<evidence type="ECO:0000256" key="7">
    <source>
        <dbReference type="ARBA" id="ARBA00022490"/>
    </source>
</evidence>
<evidence type="ECO:0000256" key="16">
    <source>
        <dbReference type="SAM" id="Phobius"/>
    </source>
</evidence>
<keyword evidence="16" id="KW-0472">Membrane</keyword>
<dbReference type="InterPro" id="IPR017205">
    <property type="entry name" value="Sig_transdc_His_kinase_ChrS"/>
</dbReference>
<evidence type="ECO:0000256" key="14">
    <source>
        <dbReference type="ARBA" id="ARBA00024827"/>
    </source>
</evidence>
<dbReference type="GO" id="GO:0016020">
    <property type="term" value="C:membrane"/>
    <property type="evidence" value="ECO:0007669"/>
    <property type="project" value="InterPro"/>
</dbReference>
<evidence type="ECO:0000256" key="8">
    <source>
        <dbReference type="ARBA" id="ARBA00022679"/>
    </source>
</evidence>
<keyword evidence="10 18" id="KW-0418">Kinase</keyword>
<dbReference type="PIRSF" id="PIRSF037434">
    <property type="entry name" value="STHK_ChrS"/>
    <property type="match status" value="1"/>
</dbReference>
<protein>
    <recommendedName>
        <fullName evidence="5">Oxygen sensor histidine kinase NreB</fullName>
        <ecNumber evidence="4">2.7.13.3</ecNumber>
    </recommendedName>
    <alternativeName>
        <fullName evidence="15">Nitrogen regulation protein B</fullName>
    </alternativeName>
</protein>
<feature type="transmembrane region" description="Helical" evidence="16">
    <location>
        <begin position="40"/>
        <end position="58"/>
    </location>
</feature>
<evidence type="ECO:0000313" key="19">
    <source>
        <dbReference type="Proteomes" id="UP001139336"/>
    </source>
</evidence>
<keyword evidence="8" id="KW-0808">Transferase</keyword>
<evidence type="ECO:0000256" key="6">
    <source>
        <dbReference type="ARBA" id="ARBA00022485"/>
    </source>
</evidence>
<dbReference type="SUPFAM" id="SSF55874">
    <property type="entry name" value="ATPase domain of HSP90 chaperone/DNA topoisomerase II/histidine kinase"/>
    <property type="match status" value="1"/>
</dbReference>
<keyword evidence="7" id="KW-0963">Cytoplasm</keyword>
<dbReference type="InterPro" id="IPR050482">
    <property type="entry name" value="Sensor_HK_TwoCompSys"/>
</dbReference>
<sequence length="398" mass="42827">MSTVLDRPGEHKLRNGLHILTAVLLVVVLGASVTMPSGQAVLNLLLTASFACLYFYGFMWWRRWQLHVVLVWVTGLSFMWTLLLTVAPIGVYLVFPLFFLYLEVLPGRVGIGAVVGATIVAILAQIPLGLTAGGVMGPVVSAVVTLAIHFSLRALWAVNDERAELIDQLIATRNELAETQHEAGVVAERQRIAHEIHDTLAQGLSSIQMLLHVAENEIEAGPEGKEKALERIRLARRTAADNLSEARAMIAALQPAALGDRSLDAALSRIAEHASQTSGLHISADVEGTHRELPMKMEAALLRIAQGAVANVVSHAEARRCRISLSYGEEEIRLDVADDGKGFDPEAVGERPQGMGHVGLGAMRTRAEECGGTLEVESAPGRGTAISVVIPRPEGRID</sequence>
<feature type="transmembrane region" description="Helical" evidence="16">
    <location>
        <begin position="109"/>
        <end position="130"/>
    </location>
</feature>
<accession>A0A9X1QTB7</accession>
<feature type="transmembrane region" description="Helical" evidence="16">
    <location>
        <begin position="15"/>
        <end position="33"/>
    </location>
</feature>
<dbReference type="SMART" id="SM00387">
    <property type="entry name" value="HATPase_c"/>
    <property type="match status" value="1"/>
</dbReference>
<dbReference type="GO" id="GO:0051539">
    <property type="term" value="F:4 iron, 4 sulfur cluster binding"/>
    <property type="evidence" value="ECO:0007669"/>
    <property type="project" value="UniProtKB-KW"/>
</dbReference>
<dbReference type="InterPro" id="IPR011712">
    <property type="entry name" value="Sig_transdc_His_kin_sub3_dim/P"/>
</dbReference>
<evidence type="ECO:0000256" key="12">
    <source>
        <dbReference type="ARBA" id="ARBA00023012"/>
    </source>
</evidence>
<evidence type="ECO:0000256" key="3">
    <source>
        <dbReference type="ARBA" id="ARBA00004496"/>
    </source>
</evidence>
<feature type="transmembrane region" description="Helical" evidence="16">
    <location>
        <begin position="78"/>
        <end position="102"/>
    </location>
</feature>
<dbReference type="EC" id="2.7.13.3" evidence="4"/>
<keyword evidence="6" id="KW-0004">4Fe-4S</keyword>
<dbReference type="PANTHER" id="PTHR24421:SF62">
    <property type="entry name" value="SENSORY TRANSDUCTION HISTIDINE KINASE"/>
    <property type="match status" value="1"/>
</dbReference>
<name>A0A9X1QTB7_9CORY</name>
<dbReference type="GO" id="GO:0046983">
    <property type="term" value="F:protein dimerization activity"/>
    <property type="evidence" value="ECO:0007669"/>
    <property type="project" value="InterPro"/>
</dbReference>
<evidence type="ECO:0000256" key="2">
    <source>
        <dbReference type="ARBA" id="ARBA00001966"/>
    </source>
</evidence>
<evidence type="ECO:0000256" key="13">
    <source>
        <dbReference type="ARBA" id="ARBA00023014"/>
    </source>
</evidence>
<evidence type="ECO:0000313" key="18">
    <source>
        <dbReference type="EMBL" id="MCF4007393.1"/>
    </source>
</evidence>
<comment type="subcellular location">
    <subcellularLocation>
        <location evidence="3">Cytoplasm</location>
    </subcellularLocation>
</comment>
<organism evidence="18 19">
    <name type="scientific">Corynebacterium uropygiale</name>
    <dbReference type="NCBI Taxonomy" id="1775911"/>
    <lineage>
        <taxon>Bacteria</taxon>
        <taxon>Bacillati</taxon>
        <taxon>Actinomycetota</taxon>
        <taxon>Actinomycetes</taxon>
        <taxon>Mycobacteriales</taxon>
        <taxon>Corynebacteriaceae</taxon>
        <taxon>Corynebacterium</taxon>
    </lineage>
</organism>
<dbReference type="Gene3D" id="3.30.565.10">
    <property type="entry name" value="Histidine kinase-like ATPase, C-terminal domain"/>
    <property type="match status" value="1"/>
</dbReference>
<dbReference type="Gene3D" id="1.20.5.1930">
    <property type="match status" value="1"/>
</dbReference>
<dbReference type="Proteomes" id="UP001139336">
    <property type="component" value="Unassembled WGS sequence"/>
</dbReference>
<dbReference type="RefSeq" id="WP_236119524.1">
    <property type="nucleotide sequence ID" value="NZ_JAKGSI010000004.1"/>
</dbReference>
<keyword evidence="11" id="KW-0408">Iron</keyword>
<evidence type="ECO:0000259" key="17">
    <source>
        <dbReference type="PROSITE" id="PS50109"/>
    </source>
</evidence>
<dbReference type="InterPro" id="IPR005467">
    <property type="entry name" value="His_kinase_dom"/>
</dbReference>
<keyword evidence="12" id="KW-0902">Two-component regulatory system</keyword>
<evidence type="ECO:0000256" key="1">
    <source>
        <dbReference type="ARBA" id="ARBA00000085"/>
    </source>
</evidence>
<comment type="function">
    <text evidence="14">Member of the two-component regulatory system NreB/NreC involved in the control of dissimilatory nitrate/nitrite reduction in response to oxygen. NreB functions as a direct oxygen sensor histidine kinase which is autophosphorylated, in the absence of oxygen, probably at the conserved histidine residue, and transfers its phosphate group probably to a conserved aspartate residue of NreC. NreB/NreC activates the expression of the nitrate (narGHJI) and nitrite (nir) reductase operons, as well as the putative nitrate transporter gene narT.</text>
</comment>
<keyword evidence="16" id="KW-1133">Transmembrane helix</keyword>
<dbReference type="EMBL" id="JAKGSI010000004">
    <property type="protein sequence ID" value="MCF4007393.1"/>
    <property type="molecule type" value="Genomic_DNA"/>
</dbReference>
<dbReference type="GO" id="GO:0046872">
    <property type="term" value="F:metal ion binding"/>
    <property type="evidence" value="ECO:0007669"/>
    <property type="project" value="UniProtKB-KW"/>
</dbReference>
<dbReference type="PRINTS" id="PR00344">
    <property type="entry name" value="BCTRLSENSOR"/>
</dbReference>